<dbReference type="AlphaFoldDB" id="A0A2V3Y285"/>
<comment type="caution">
    <text evidence="1">The sequence shown here is derived from an EMBL/GenBank/DDBJ whole genome shotgun (WGS) entry which is preliminary data.</text>
</comment>
<dbReference type="GeneID" id="86062644"/>
<gene>
    <name evidence="1" type="ORF">DFR60_1099</name>
</gene>
<proteinExistence type="predicted"/>
<keyword evidence="2" id="KW-1185">Reference proteome</keyword>
<dbReference type="RefSeq" id="WP_110323967.1">
    <property type="nucleotide sequence ID" value="NZ_QJKD01000009.1"/>
</dbReference>
<dbReference type="EMBL" id="QJKD01000009">
    <property type="protein sequence ID" value="PXX51608.1"/>
    <property type="molecule type" value="Genomic_DNA"/>
</dbReference>
<accession>A0A2V3Y285</accession>
<organism evidence="1 2">
    <name type="scientific">Hungatella effluvii</name>
    <dbReference type="NCBI Taxonomy" id="1096246"/>
    <lineage>
        <taxon>Bacteria</taxon>
        <taxon>Bacillati</taxon>
        <taxon>Bacillota</taxon>
        <taxon>Clostridia</taxon>
        <taxon>Lachnospirales</taxon>
        <taxon>Lachnospiraceae</taxon>
        <taxon>Hungatella</taxon>
    </lineage>
</organism>
<protein>
    <submittedName>
        <fullName evidence="1">Uncharacterized protein</fullName>
    </submittedName>
</protein>
<name>A0A2V3Y285_9FIRM</name>
<sequence>MDETTNKAINLLTLGTILIERTRKEDERLKALLSEIKASGESINQCVIHEIINTRLNELFMVREAIGELIDRVDYPDLSHTLNSVRKEIFELEIEISCVEVDLQPYLYCPALEKPEKIS</sequence>
<evidence type="ECO:0000313" key="2">
    <source>
        <dbReference type="Proteomes" id="UP000248057"/>
    </source>
</evidence>
<evidence type="ECO:0000313" key="1">
    <source>
        <dbReference type="EMBL" id="PXX51608.1"/>
    </source>
</evidence>
<reference evidence="1 2" key="1">
    <citation type="submission" date="2018-05" db="EMBL/GenBank/DDBJ databases">
        <title>Genomic Encyclopedia of Type Strains, Phase IV (KMG-IV): sequencing the most valuable type-strain genomes for metagenomic binning, comparative biology and taxonomic classification.</title>
        <authorList>
            <person name="Goeker M."/>
        </authorList>
    </citation>
    <scope>NUCLEOTIDE SEQUENCE [LARGE SCALE GENOMIC DNA]</scope>
    <source>
        <strain evidence="1 2">DSM 24995</strain>
    </source>
</reference>
<dbReference type="Proteomes" id="UP000248057">
    <property type="component" value="Unassembled WGS sequence"/>
</dbReference>